<evidence type="ECO:0000256" key="2">
    <source>
        <dbReference type="ARBA" id="ARBA00012906"/>
    </source>
</evidence>
<dbReference type="EC" id="2.7.4.25" evidence="2"/>
<proteinExistence type="inferred from homology"/>
<evidence type="ECO:0000313" key="11">
    <source>
        <dbReference type="Proteomes" id="UP000238937"/>
    </source>
</evidence>
<keyword evidence="6" id="KW-0067">ATP-binding</keyword>
<feature type="domain" description="Cytidylate kinase" evidence="9">
    <location>
        <begin position="4"/>
        <end position="167"/>
    </location>
</feature>
<dbReference type="InterPro" id="IPR011994">
    <property type="entry name" value="Cytidylate_kinase_dom"/>
</dbReference>
<evidence type="ECO:0000313" key="10">
    <source>
        <dbReference type="EMBL" id="PSB52096.1"/>
    </source>
</evidence>
<evidence type="ECO:0000256" key="5">
    <source>
        <dbReference type="ARBA" id="ARBA00022777"/>
    </source>
</evidence>
<dbReference type="NCBIfam" id="TIGR00017">
    <property type="entry name" value="cmk"/>
    <property type="match status" value="1"/>
</dbReference>
<keyword evidence="4" id="KW-0547">Nucleotide-binding</keyword>
<keyword evidence="5 10" id="KW-0418">Kinase</keyword>
<keyword evidence="11" id="KW-1185">Reference proteome</keyword>
<name>A0A2T1G4K5_9CYAN</name>
<feature type="non-terminal residue" evidence="10">
    <location>
        <position position="1"/>
    </location>
</feature>
<evidence type="ECO:0000259" key="9">
    <source>
        <dbReference type="Pfam" id="PF02224"/>
    </source>
</evidence>
<evidence type="ECO:0000256" key="6">
    <source>
        <dbReference type="ARBA" id="ARBA00022840"/>
    </source>
</evidence>
<evidence type="ECO:0000256" key="1">
    <source>
        <dbReference type="ARBA" id="ARBA00009427"/>
    </source>
</evidence>
<comment type="similarity">
    <text evidence="1">Belongs to the cytidylate kinase family. Type 1 subfamily.</text>
</comment>
<dbReference type="Gene3D" id="3.40.50.300">
    <property type="entry name" value="P-loop containing nucleotide triphosphate hydrolases"/>
    <property type="match status" value="1"/>
</dbReference>
<protein>
    <recommendedName>
        <fullName evidence="2">(d)CMP kinase</fullName>
        <ecNumber evidence="2">2.7.4.25</ecNumber>
    </recommendedName>
</protein>
<gene>
    <name evidence="10" type="primary">cmk</name>
    <name evidence="10" type="ORF">C7B77_20880</name>
</gene>
<evidence type="ECO:0000256" key="7">
    <source>
        <dbReference type="ARBA" id="ARBA00047615"/>
    </source>
</evidence>
<evidence type="ECO:0000256" key="3">
    <source>
        <dbReference type="ARBA" id="ARBA00022679"/>
    </source>
</evidence>
<comment type="caution">
    <text evidence="10">The sequence shown here is derived from an EMBL/GenBank/DDBJ whole genome shotgun (WGS) entry which is preliminary data.</text>
</comment>
<reference evidence="10 11" key="1">
    <citation type="submission" date="2018-03" db="EMBL/GenBank/DDBJ databases">
        <title>The ancient ancestry and fast evolution of plastids.</title>
        <authorList>
            <person name="Moore K.R."/>
            <person name="Magnabosco C."/>
            <person name="Momper L."/>
            <person name="Gold D.A."/>
            <person name="Bosak T."/>
            <person name="Fournier G.P."/>
        </authorList>
    </citation>
    <scope>NUCLEOTIDE SEQUENCE [LARGE SCALE GENOMIC DNA]</scope>
    <source>
        <strain evidence="10 11">CCALA 037</strain>
    </source>
</reference>
<dbReference type="OrthoDB" id="9773087at2"/>
<dbReference type="Pfam" id="PF02224">
    <property type="entry name" value="Cytidylate_kin"/>
    <property type="match status" value="1"/>
</dbReference>
<dbReference type="GO" id="GO:0005524">
    <property type="term" value="F:ATP binding"/>
    <property type="evidence" value="ECO:0007669"/>
    <property type="project" value="UniProtKB-KW"/>
</dbReference>
<accession>A0A2T1G4K5</accession>
<dbReference type="PANTHER" id="PTHR21299:SF2">
    <property type="entry name" value="CYTIDYLATE KINASE"/>
    <property type="match status" value="1"/>
</dbReference>
<dbReference type="InterPro" id="IPR003136">
    <property type="entry name" value="Cytidylate_kin"/>
</dbReference>
<dbReference type="CDD" id="cd02020">
    <property type="entry name" value="CMPK"/>
    <property type="match status" value="1"/>
</dbReference>
<dbReference type="GO" id="GO:0015949">
    <property type="term" value="P:nucleobase-containing small molecule interconversion"/>
    <property type="evidence" value="ECO:0007669"/>
    <property type="project" value="TreeGrafter"/>
</dbReference>
<organism evidence="10 11">
    <name type="scientific">Chamaesiphon polymorphus CCALA 037</name>
    <dbReference type="NCBI Taxonomy" id="2107692"/>
    <lineage>
        <taxon>Bacteria</taxon>
        <taxon>Bacillati</taxon>
        <taxon>Cyanobacteriota</taxon>
        <taxon>Cyanophyceae</taxon>
        <taxon>Gomontiellales</taxon>
        <taxon>Chamaesiphonaceae</taxon>
        <taxon>Chamaesiphon</taxon>
    </lineage>
</organism>
<dbReference type="SUPFAM" id="SSF52540">
    <property type="entry name" value="P-loop containing nucleoside triphosphate hydrolases"/>
    <property type="match status" value="1"/>
</dbReference>
<sequence>LALDDELNIARLVNEAKIVLTDDRVVVNSTDVTEVIRTPAVTGKVSAIAALGVVRAALVTQQQAIGANGGIVAEGRDMCTHVFPNAKVKIFLTASVPERARRRQQDLLDRGQGEVSLVELEHSIAERDRIDSTREIAPLKKAADAIEIVTDNLSIDEVVDRIVSMYREATST</sequence>
<dbReference type="GO" id="GO:0005829">
    <property type="term" value="C:cytosol"/>
    <property type="evidence" value="ECO:0007669"/>
    <property type="project" value="TreeGrafter"/>
</dbReference>
<keyword evidence="3" id="KW-0808">Transferase</keyword>
<dbReference type="PANTHER" id="PTHR21299">
    <property type="entry name" value="CYTIDYLATE KINASE/PANTOATE-BETA-ALANINE LIGASE"/>
    <property type="match status" value="1"/>
</dbReference>
<comment type="catalytic activity">
    <reaction evidence="7">
        <text>dCMP + ATP = dCDP + ADP</text>
        <dbReference type="Rhea" id="RHEA:25094"/>
        <dbReference type="ChEBI" id="CHEBI:30616"/>
        <dbReference type="ChEBI" id="CHEBI:57566"/>
        <dbReference type="ChEBI" id="CHEBI:58593"/>
        <dbReference type="ChEBI" id="CHEBI:456216"/>
        <dbReference type="EC" id="2.7.4.25"/>
    </reaction>
</comment>
<evidence type="ECO:0000256" key="8">
    <source>
        <dbReference type="ARBA" id="ARBA00048478"/>
    </source>
</evidence>
<dbReference type="Proteomes" id="UP000238937">
    <property type="component" value="Unassembled WGS sequence"/>
</dbReference>
<dbReference type="AlphaFoldDB" id="A0A2T1G4K5"/>
<evidence type="ECO:0000256" key="4">
    <source>
        <dbReference type="ARBA" id="ARBA00022741"/>
    </source>
</evidence>
<dbReference type="RefSeq" id="WP_106309340.1">
    <property type="nucleotide sequence ID" value="NZ_PVWO01000337.1"/>
</dbReference>
<dbReference type="EMBL" id="PVWO01000337">
    <property type="protein sequence ID" value="PSB52096.1"/>
    <property type="molecule type" value="Genomic_DNA"/>
</dbReference>
<dbReference type="InterPro" id="IPR027417">
    <property type="entry name" value="P-loop_NTPase"/>
</dbReference>
<comment type="catalytic activity">
    <reaction evidence="8">
        <text>CMP + ATP = CDP + ADP</text>
        <dbReference type="Rhea" id="RHEA:11600"/>
        <dbReference type="ChEBI" id="CHEBI:30616"/>
        <dbReference type="ChEBI" id="CHEBI:58069"/>
        <dbReference type="ChEBI" id="CHEBI:60377"/>
        <dbReference type="ChEBI" id="CHEBI:456216"/>
        <dbReference type="EC" id="2.7.4.25"/>
    </reaction>
</comment>
<dbReference type="GO" id="GO:0036431">
    <property type="term" value="F:dCMP kinase activity"/>
    <property type="evidence" value="ECO:0007669"/>
    <property type="project" value="InterPro"/>
</dbReference>